<feature type="domain" description="Histidine kinase/HSP90-like ATPase" evidence="10">
    <location>
        <begin position="341"/>
        <end position="432"/>
    </location>
</feature>
<feature type="transmembrane region" description="Helical" evidence="9">
    <location>
        <begin position="188"/>
        <end position="210"/>
    </location>
</feature>
<evidence type="ECO:0000259" key="10">
    <source>
        <dbReference type="SMART" id="SM00387"/>
    </source>
</evidence>
<dbReference type="InterPro" id="IPR011712">
    <property type="entry name" value="Sig_transdc_His_kin_sub3_dim/P"/>
</dbReference>
<dbReference type="Pfam" id="PF07730">
    <property type="entry name" value="HisKA_3"/>
    <property type="match status" value="1"/>
</dbReference>
<dbReference type="KEGG" id="mcb:Mycch_2348"/>
<sequence>MASSRLKVASAARSVPDWRTPKVLLAEAFRSSSWFGHDLIHRLRTERFEIFLTGHFAMWAGAAIVLPLLEYLWLFRSAWLLGFVTVGVAQCIVLAVALNLAHANRFEQSITLVCVGNWIAALGVTYVSPPLLPVMALLALVPVVFAEPYIRLQRGLVFTLITAGCVLAMAVVARFTPVTDAVEHAPRWLETAFIVVALPVNALHVMVIVWNNAAALRTSESQLAERATELAASRTRLITAADEERRRLERDLHDGAQQYLVALSVLIGLARNAESAKCRSLLTEASGLVDDAIAEIRRLAHGIYPPLLVSGGLGQALPALTAHAAVPVRLDMDGVGRHPPSVEAALYYCCSEALQNAAKHGGPATAVTVTVHQEDGLVAVTISDNGCGFDASARGLGLTNMTDRLSAIGGELSIDTAPGRGTRIIATVDTSGS</sequence>
<feature type="transmembrane region" description="Helical" evidence="9">
    <location>
        <begin position="134"/>
        <end position="150"/>
    </location>
</feature>
<evidence type="ECO:0000256" key="9">
    <source>
        <dbReference type="SAM" id="Phobius"/>
    </source>
</evidence>
<keyword evidence="9" id="KW-0812">Transmembrane</keyword>
<dbReference type="PANTHER" id="PTHR24421">
    <property type="entry name" value="NITRATE/NITRITE SENSOR PROTEIN NARX-RELATED"/>
    <property type="match status" value="1"/>
</dbReference>
<accession>I4BIL6</accession>
<evidence type="ECO:0000256" key="2">
    <source>
        <dbReference type="ARBA" id="ARBA00012438"/>
    </source>
</evidence>
<dbReference type="HOGENOM" id="CLU_632865_0_0_11"/>
<dbReference type="SUPFAM" id="SSF55874">
    <property type="entry name" value="ATPase domain of HSP90 chaperone/DNA topoisomerase II/histidine kinase"/>
    <property type="match status" value="1"/>
</dbReference>
<keyword evidence="9" id="KW-1133">Transmembrane helix</keyword>
<dbReference type="STRING" id="710421.Mycch_2348"/>
<evidence type="ECO:0000256" key="4">
    <source>
        <dbReference type="ARBA" id="ARBA00022679"/>
    </source>
</evidence>
<dbReference type="GO" id="GO:0005524">
    <property type="term" value="F:ATP binding"/>
    <property type="evidence" value="ECO:0007669"/>
    <property type="project" value="UniProtKB-KW"/>
</dbReference>
<evidence type="ECO:0000313" key="12">
    <source>
        <dbReference type="Proteomes" id="UP000006057"/>
    </source>
</evidence>
<keyword evidence="6 11" id="KW-0418">Kinase</keyword>
<dbReference type="GO" id="GO:0000155">
    <property type="term" value="F:phosphorelay sensor kinase activity"/>
    <property type="evidence" value="ECO:0007669"/>
    <property type="project" value="InterPro"/>
</dbReference>
<dbReference type="PATRIC" id="fig|710421.3.peg.2345"/>
<keyword evidence="3" id="KW-0597">Phosphoprotein</keyword>
<comment type="catalytic activity">
    <reaction evidence="1">
        <text>ATP + protein L-histidine = ADP + protein N-phospho-L-histidine.</text>
        <dbReference type="EC" id="2.7.13.3"/>
    </reaction>
</comment>
<evidence type="ECO:0000256" key="3">
    <source>
        <dbReference type="ARBA" id="ARBA00022553"/>
    </source>
</evidence>
<gene>
    <name evidence="11" type="ordered locus">Mycch_2348</name>
</gene>
<dbReference type="InterPro" id="IPR036890">
    <property type="entry name" value="HATPase_C_sf"/>
</dbReference>
<dbReference type="eggNOG" id="COG4585">
    <property type="taxonomic scope" value="Bacteria"/>
</dbReference>
<dbReference type="EC" id="2.7.13.3" evidence="2"/>
<evidence type="ECO:0000256" key="5">
    <source>
        <dbReference type="ARBA" id="ARBA00022741"/>
    </source>
</evidence>
<dbReference type="Proteomes" id="UP000006057">
    <property type="component" value="Chromosome"/>
</dbReference>
<evidence type="ECO:0000256" key="6">
    <source>
        <dbReference type="ARBA" id="ARBA00022777"/>
    </source>
</evidence>
<dbReference type="RefSeq" id="WP_014815603.1">
    <property type="nucleotide sequence ID" value="NC_018027.1"/>
</dbReference>
<keyword evidence="5" id="KW-0547">Nucleotide-binding</keyword>
<keyword evidence="7" id="KW-0067">ATP-binding</keyword>
<keyword evidence="9" id="KW-0472">Membrane</keyword>
<evidence type="ECO:0000313" key="11">
    <source>
        <dbReference type="EMBL" id="AFM17123.1"/>
    </source>
</evidence>
<dbReference type="EMBL" id="CP003053">
    <property type="protein sequence ID" value="AFM17123.1"/>
    <property type="molecule type" value="Genomic_DNA"/>
</dbReference>
<keyword evidence="4" id="KW-0808">Transferase</keyword>
<dbReference type="OrthoDB" id="5242012at2"/>
<dbReference type="Gene3D" id="3.30.565.10">
    <property type="entry name" value="Histidine kinase-like ATPase, C-terminal domain"/>
    <property type="match status" value="1"/>
</dbReference>
<dbReference type="PANTHER" id="PTHR24421:SF10">
    <property type="entry name" value="NITRATE_NITRITE SENSOR PROTEIN NARQ"/>
    <property type="match status" value="1"/>
</dbReference>
<proteinExistence type="predicted"/>
<dbReference type="SMART" id="SM00387">
    <property type="entry name" value="HATPase_c"/>
    <property type="match status" value="1"/>
</dbReference>
<dbReference type="Pfam" id="PF02518">
    <property type="entry name" value="HATPase_c"/>
    <property type="match status" value="1"/>
</dbReference>
<evidence type="ECO:0000256" key="1">
    <source>
        <dbReference type="ARBA" id="ARBA00000085"/>
    </source>
</evidence>
<feature type="transmembrane region" description="Helical" evidence="9">
    <location>
        <begin position="157"/>
        <end position="176"/>
    </location>
</feature>
<reference evidence="11 12" key="1">
    <citation type="submission" date="2012-06" db="EMBL/GenBank/DDBJ databases">
        <title>Complete sequence of chromosome of Mycobacterium chubuense NBB4.</title>
        <authorList>
            <consortium name="US DOE Joint Genome Institute"/>
            <person name="Lucas S."/>
            <person name="Han J."/>
            <person name="Lapidus A."/>
            <person name="Cheng J.-F."/>
            <person name="Goodwin L."/>
            <person name="Pitluck S."/>
            <person name="Peters L."/>
            <person name="Mikhailova N."/>
            <person name="Teshima H."/>
            <person name="Detter J.C."/>
            <person name="Han C."/>
            <person name="Tapia R."/>
            <person name="Land M."/>
            <person name="Hauser L."/>
            <person name="Kyrpides N."/>
            <person name="Ivanova N."/>
            <person name="Pagani I."/>
            <person name="Mattes T."/>
            <person name="Holmes A."/>
            <person name="Rutledge P."/>
            <person name="Paulsen I."/>
            <person name="Coleman N."/>
            <person name="Woyke T."/>
        </authorList>
    </citation>
    <scope>NUCLEOTIDE SEQUENCE [LARGE SCALE GENOMIC DNA]</scope>
    <source>
        <strain evidence="11 12">NBB4</strain>
    </source>
</reference>
<dbReference type="Gene3D" id="1.20.5.1930">
    <property type="match status" value="1"/>
</dbReference>
<feature type="transmembrane region" description="Helical" evidence="9">
    <location>
        <begin position="110"/>
        <end position="128"/>
    </location>
</feature>
<evidence type="ECO:0000256" key="7">
    <source>
        <dbReference type="ARBA" id="ARBA00022840"/>
    </source>
</evidence>
<dbReference type="InterPro" id="IPR050482">
    <property type="entry name" value="Sensor_HK_TwoCompSys"/>
</dbReference>
<keyword evidence="8" id="KW-0902">Two-component regulatory system</keyword>
<dbReference type="GO" id="GO:0016020">
    <property type="term" value="C:membrane"/>
    <property type="evidence" value="ECO:0007669"/>
    <property type="project" value="InterPro"/>
</dbReference>
<feature type="transmembrane region" description="Helical" evidence="9">
    <location>
        <begin position="79"/>
        <end position="98"/>
    </location>
</feature>
<evidence type="ECO:0000256" key="8">
    <source>
        <dbReference type="ARBA" id="ARBA00023012"/>
    </source>
</evidence>
<dbReference type="AlphaFoldDB" id="I4BIL6"/>
<keyword evidence="12" id="KW-1185">Reference proteome</keyword>
<organism evidence="11 12">
    <name type="scientific">Mycolicibacterium chubuense (strain NBB4)</name>
    <name type="common">Mycobacterium chubuense</name>
    <dbReference type="NCBI Taxonomy" id="710421"/>
    <lineage>
        <taxon>Bacteria</taxon>
        <taxon>Bacillati</taxon>
        <taxon>Actinomycetota</taxon>
        <taxon>Actinomycetes</taxon>
        <taxon>Mycobacteriales</taxon>
        <taxon>Mycobacteriaceae</taxon>
        <taxon>Mycolicibacterium</taxon>
    </lineage>
</organism>
<protein>
    <recommendedName>
        <fullName evidence="2">histidine kinase</fullName>
        <ecNumber evidence="2">2.7.13.3</ecNumber>
    </recommendedName>
</protein>
<name>I4BIL6_MYCCN</name>
<dbReference type="GO" id="GO:0046983">
    <property type="term" value="F:protein dimerization activity"/>
    <property type="evidence" value="ECO:0007669"/>
    <property type="project" value="InterPro"/>
</dbReference>
<dbReference type="CDD" id="cd16917">
    <property type="entry name" value="HATPase_UhpB-NarQ-NarX-like"/>
    <property type="match status" value="1"/>
</dbReference>
<feature type="transmembrane region" description="Helical" evidence="9">
    <location>
        <begin position="50"/>
        <end position="73"/>
    </location>
</feature>
<dbReference type="InterPro" id="IPR003594">
    <property type="entry name" value="HATPase_dom"/>
</dbReference>